<keyword evidence="14" id="KW-0573">Peptidoglycan synthesis</keyword>
<evidence type="ECO:0000256" key="5">
    <source>
        <dbReference type="ARBA" id="ARBA00022475"/>
    </source>
</evidence>
<evidence type="ECO:0000313" key="16">
    <source>
        <dbReference type="Proteomes" id="UP000179102"/>
    </source>
</evidence>
<protein>
    <recommendedName>
        <fullName evidence="4 14">Undecaprenyl-diphosphatase</fullName>
        <ecNumber evidence="3 14">3.6.1.27</ecNumber>
    </recommendedName>
    <alternativeName>
        <fullName evidence="12 14">Bacitracin resistance protein</fullName>
    </alternativeName>
    <alternativeName>
        <fullName evidence="11 14">Undecaprenyl pyrophosphate phosphatase</fullName>
    </alternativeName>
</protein>
<keyword evidence="5 14" id="KW-1003">Cell membrane</keyword>
<accession>A0A1F5G5C2</accession>
<comment type="similarity">
    <text evidence="2 14">Belongs to the UppP family.</text>
</comment>
<sequence>MNFLLATIAGALQGLTEFLPISSTGHLIIFEHLTNISQNDFGLAFDASLHLGTLLAVLVFFFKDYLKILNLKNGLLLKLTVATAPAALFGLIFENSIESSFRQLWVVGLALIVFSPVMVLAEIYGKKGEKEENTTPLQAIIVGFAQALALIPGISRSGATISAGLFLGLKRDEAARFAFMVSGPIIAGAGLKKFLEVITSSNLTSQDFNFFIVGMASSAIFGYLTIKYFIKYLSSKTLYPFVAYRIILGLILLASSLTTIY</sequence>
<evidence type="ECO:0000256" key="8">
    <source>
        <dbReference type="ARBA" id="ARBA00022989"/>
    </source>
</evidence>
<keyword evidence="14" id="KW-0133">Cell shape</keyword>
<dbReference type="NCBIfam" id="TIGR00753">
    <property type="entry name" value="undec_PP_bacA"/>
    <property type="match status" value="1"/>
</dbReference>
<evidence type="ECO:0000256" key="10">
    <source>
        <dbReference type="ARBA" id="ARBA00023251"/>
    </source>
</evidence>
<keyword evidence="14" id="KW-0961">Cell wall biogenesis/degradation</keyword>
<evidence type="ECO:0000256" key="14">
    <source>
        <dbReference type="HAMAP-Rule" id="MF_01006"/>
    </source>
</evidence>
<dbReference type="GO" id="GO:0008360">
    <property type="term" value="P:regulation of cell shape"/>
    <property type="evidence" value="ECO:0007669"/>
    <property type="project" value="UniProtKB-KW"/>
</dbReference>
<proteinExistence type="inferred from homology"/>
<feature type="transmembrane region" description="Helical" evidence="14">
    <location>
        <begin position="242"/>
        <end position="260"/>
    </location>
</feature>
<dbReference type="GO" id="GO:0071555">
    <property type="term" value="P:cell wall organization"/>
    <property type="evidence" value="ECO:0007669"/>
    <property type="project" value="UniProtKB-KW"/>
</dbReference>
<comment type="miscellaneous">
    <text evidence="14">Bacitracin is thought to be involved in the inhibition of peptidoglycan synthesis by sequestering undecaprenyl diphosphate, thereby reducing the pool of lipid carrier available.</text>
</comment>
<evidence type="ECO:0000313" key="15">
    <source>
        <dbReference type="EMBL" id="OGD87066.1"/>
    </source>
</evidence>
<comment type="caution">
    <text evidence="15">The sequence shown here is derived from an EMBL/GenBank/DDBJ whole genome shotgun (WGS) entry which is preliminary data.</text>
</comment>
<keyword evidence="8 14" id="KW-1133">Transmembrane helix</keyword>
<name>A0A1F5G5C2_9BACT</name>
<comment type="function">
    <text evidence="14">Catalyzes the dephosphorylation of undecaprenyl diphosphate (UPP). Confers resistance to bacitracin.</text>
</comment>
<dbReference type="InterPro" id="IPR003824">
    <property type="entry name" value="UppP"/>
</dbReference>
<feature type="transmembrane region" description="Helical" evidence="14">
    <location>
        <begin position="42"/>
        <end position="62"/>
    </location>
</feature>
<evidence type="ECO:0000256" key="2">
    <source>
        <dbReference type="ARBA" id="ARBA00010621"/>
    </source>
</evidence>
<comment type="subcellular location">
    <subcellularLocation>
        <location evidence="1 14">Cell membrane</location>
        <topology evidence="1 14">Multi-pass membrane protein</topology>
    </subcellularLocation>
</comment>
<dbReference type="Proteomes" id="UP000179102">
    <property type="component" value="Unassembled WGS sequence"/>
</dbReference>
<dbReference type="GO" id="GO:0046677">
    <property type="term" value="P:response to antibiotic"/>
    <property type="evidence" value="ECO:0007669"/>
    <property type="project" value="UniProtKB-UniRule"/>
</dbReference>
<evidence type="ECO:0000256" key="12">
    <source>
        <dbReference type="ARBA" id="ARBA00032932"/>
    </source>
</evidence>
<dbReference type="EC" id="3.6.1.27" evidence="3 14"/>
<dbReference type="HAMAP" id="MF_01006">
    <property type="entry name" value="Undec_diphosphatase"/>
    <property type="match status" value="1"/>
</dbReference>
<evidence type="ECO:0000256" key="4">
    <source>
        <dbReference type="ARBA" id="ARBA00021581"/>
    </source>
</evidence>
<evidence type="ECO:0000256" key="1">
    <source>
        <dbReference type="ARBA" id="ARBA00004651"/>
    </source>
</evidence>
<feature type="transmembrane region" description="Helical" evidence="14">
    <location>
        <begin position="105"/>
        <end position="125"/>
    </location>
</feature>
<dbReference type="AlphaFoldDB" id="A0A1F5G5C2"/>
<dbReference type="STRING" id="1797711.A2870_02835"/>
<keyword evidence="9 14" id="KW-0472">Membrane</keyword>
<keyword evidence="10 14" id="KW-0046">Antibiotic resistance</keyword>
<evidence type="ECO:0000256" key="3">
    <source>
        <dbReference type="ARBA" id="ARBA00012374"/>
    </source>
</evidence>
<dbReference type="EMBL" id="MFAZ01000021">
    <property type="protein sequence ID" value="OGD87066.1"/>
    <property type="molecule type" value="Genomic_DNA"/>
</dbReference>
<evidence type="ECO:0000256" key="7">
    <source>
        <dbReference type="ARBA" id="ARBA00022801"/>
    </source>
</evidence>
<keyword evidence="7 14" id="KW-0378">Hydrolase</keyword>
<evidence type="ECO:0000256" key="9">
    <source>
        <dbReference type="ARBA" id="ARBA00023136"/>
    </source>
</evidence>
<dbReference type="PANTHER" id="PTHR30622:SF4">
    <property type="entry name" value="UNDECAPRENYL-DIPHOSPHATASE"/>
    <property type="match status" value="1"/>
</dbReference>
<gene>
    <name evidence="14" type="primary">uppP</name>
    <name evidence="15" type="ORF">A2870_02835</name>
</gene>
<dbReference type="GO" id="GO:0009252">
    <property type="term" value="P:peptidoglycan biosynthetic process"/>
    <property type="evidence" value="ECO:0007669"/>
    <property type="project" value="UniProtKB-KW"/>
</dbReference>
<feature type="transmembrane region" description="Helical" evidence="14">
    <location>
        <begin position="74"/>
        <end position="93"/>
    </location>
</feature>
<reference evidence="15 16" key="1">
    <citation type="journal article" date="2016" name="Nat. Commun.">
        <title>Thousands of microbial genomes shed light on interconnected biogeochemical processes in an aquifer system.</title>
        <authorList>
            <person name="Anantharaman K."/>
            <person name="Brown C.T."/>
            <person name="Hug L.A."/>
            <person name="Sharon I."/>
            <person name="Castelle C.J."/>
            <person name="Probst A.J."/>
            <person name="Thomas B.C."/>
            <person name="Singh A."/>
            <person name="Wilkins M.J."/>
            <person name="Karaoz U."/>
            <person name="Brodie E.L."/>
            <person name="Williams K.H."/>
            <person name="Hubbard S.S."/>
            <person name="Banfield J.F."/>
        </authorList>
    </citation>
    <scope>NUCLEOTIDE SEQUENCE [LARGE SCALE GENOMIC DNA]</scope>
</reference>
<dbReference type="GO" id="GO:0005886">
    <property type="term" value="C:plasma membrane"/>
    <property type="evidence" value="ECO:0007669"/>
    <property type="project" value="UniProtKB-SubCell"/>
</dbReference>
<feature type="transmembrane region" description="Helical" evidence="14">
    <location>
        <begin position="207"/>
        <end position="230"/>
    </location>
</feature>
<dbReference type="Pfam" id="PF02673">
    <property type="entry name" value="BacA"/>
    <property type="match status" value="1"/>
</dbReference>
<evidence type="ECO:0000256" key="11">
    <source>
        <dbReference type="ARBA" id="ARBA00032707"/>
    </source>
</evidence>
<comment type="catalytic activity">
    <reaction evidence="13 14">
        <text>di-trans,octa-cis-undecaprenyl diphosphate + H2O = di-trans,octa-cis-undecaprenyl phosphate + phosphate + H(+)</text>
        <dbReference type="Rhea" id="RHEA:28094"/>
        <dbReference type="ChEBI" id="CHEBI:15377"/>
        <dbReference type="ChEBI" id="CHEBI:15378"/>
        <dbReference type="ChEBI" id="CHEBI:43474"/>
        <dbReference type="ChEBI" id="CHEBI:58405"/>
        <dbReference type="ChEBI" id="CHEBI:60392"/>
        <dbReference type="EC" id="3.6.1.27"/>
    </reaction>
</comment>
<evidence type="ECO:0000256" key="6">
    <source>
        <dbReference type="ARBA" id="ARBA00022692"/>
    </source>
</evidence>
<organism evidence="15 16">
    <name type="scientific">Candidatus Curtissbacteria bacterium RIFCSPHIGHO2_01_FULL_41_11</name>
    <dbReference type="NCBI Taxonomy" id="1797711"/>
    <lineage>
        <taxon>Bacteria</taxon>
        <taxon>Candidatus Curtissiibacteriota</taxon>
    </lineage>
</organism>
<evidence type="ECO:0000256" key="13">
    <source>
        <dbReference type="ARBA" id="ARBA00047594"/>
    </source>
</evidence>
<feature type="transmembrane region" description="Helical" evidence="14">
    <location>
        <begin position="174"/>
        <end position="195"/>
    </location>
</feature>
<feature type="transmembrane region" description="Helical" evidence="14">
    <location>
        <begin position="137"/>
        <end position="154"/>
    </location>
</feature>
<keyword evidence="6 14" id="KW-0812">Transmembrane</keyword>
<dbReference type="GO" id="GO:0050380">
    <property type="term" value="F:undecaprenyl-diphosphatase activity"/>
    <property type="evidence" value="ECO:0007669"/>
    <property type="project" value="UniProtKB-UniRule"/>
</dbReference>
<dbReference type="PANTHER" id="PTHR30622">
    <property type="entry name" value="UNDECAPRENYL-DIPHOSPHATASE"/>
    <property type="match status" value="1"/>
</dbReference>